<evidence type="ECO:0000313" key="2">
    <source>
        <dbReference type="Proteomes" id="UP000552700"/>
    </source>
</evidence>
<organism evidence="1 2">
    <name type="scientific">Sphingobium subterraneum</name>
    <dbReference type="NCBI Taxonomy" id="627688"/>
    <lineage>
        <taxon>Bacteria</taxon>
        <taxon>Pseudomonadati</taxon>
        <taxon>Pseudomonadota</taxon>
        <taxon>Alphaproteobacteria</taxon>
        <taxon>Sphingomonadales</taxon>
        <taxon>Sphingomonadaceae</taxon>
        <taxon>Sphingobium</taxon>
    </lineage>
</organism>
<accession>A0A841J9T7</accession>
<evidence type="ECO:0000313" key="1">
    <source>
        <dbReference type="EMBL" id="MBB6124911.1"/>
    </source>
</evidence>
<dbReference type="Proteomes" id="UP000552700">
    <property type="component" value="Unassembled WGS sequence"/>
</dbReference>
<proteinExistence type="predicted"/>
<dbReference type="EMBL" id="JACIJP010000004">
    <property type="protein sequence ID" value="MBB6124911.1"/>
    <property type="molecule type" value="Genomic_DNA"/>
</dbReference>
<dbReference type="AlphaFoldDB" id="A0A841J9T7"/>
<dbReference type="RefSeq" id="WP_184081203.1">
    <property type="nucleotide sequence ID" value="NZ_JACIJP010000004.1"/>
</dbReference>
<comment type="caution">
    <text evidence="1">The sequence shown here is derived from an EMBL/GenBank/DDBJ whole genome shotgun (WGS) entry which is preliminary data.</text>
</comment>
<protein>
    <submittedName>
        <fullName evidence="1">Uncharacterized protein</fullName>
    </submittedName>
</protein>
<gene>
    <name evidence="1" type="ORF">FHS92_002664</name>
</gene>
<name>A0A841J9T7_9SPHN</name>
<reference evidence="1 2" key="1">
    <citation type="submission" date="2020-08" db="EMBL/GenBank/DDBJ databases">
        <title>Genomic Encyclopedia of Type Strains, Phase IV (KMG-IV): sequencing the most valuable type-strain genomes for metagenomic binning, comparative biology and taxonomic classification.</title>
        <authorList>
            <person name="Goeker M."/>
        </authorList>
    </citation>
    <scope>NUCLEOTIDE SEQUENCE [LARGE SCALE GENOMIC DNA]</scope>
    <source>
        <strain evidence="1 2">DSM 102255</strain>
    </source>
</reference>
<sequence>MTEWVSKWVQEGRLWIWRYANPRRDWRGWHFSADPAGCRSVRNLLDRMSGGGACHRTLKLDSITDDVLRVPNYDQKSFGQFSRVRIEYQPDAQDLSLHPENDRLVLTVGNRRLQKLASAFTDVEIDGGDFGIRTSDNRRAEHWMFWWPPRERN</sequence>
<keyword evidence="2" id="KW-1185">Reference proteome</keyword>